<evidence type="ECO:0000313" key="1">
    <source>
        <dbReference type="EMBL" id="VEL21301.1"/>
    </source>
</evidence>
<sequence length="79" mass="8887">MIQSRSSCTHKLVSKMETAPQVNMISFYRHARNEIPVINLPTAAVNADLGIKEVVLSSMQESPFQTGCCQNRSNKPEWH</sequence>
<organism evidence="1 2">
    <name type="scientific">Protopolystoma xenopodis</name>
    <dbReference type="NCBI Taxonomy" id="117903"/>
    <lineage>
        <taxon>Eukaryota</taxon>
        <taxon>Metazoa</taxon>
        <taxon>Spiralia</taxon>
        <taxon>Lophotrochozoa</taxon>
        <taxon>Platyhelminthes</taxon>
        <taxon>Monogenea</taxon>
        <taxon>Polyopisthocotylea</taxon>
        <taxon>Polystomatidea</taxon>
        <taxon>Polystomatidae</taxon>
        <taxon>Protopolystoma</taxon>
    </lineage>
</organism>
<dbReference type="Proteomes" id="UP000784294">
    <property type="component" value="Unassembled WGS sequence"/>
</dbReference>
<gene>
    <name evidence="1" type="ORF">PXEA_LOCUS14741</name>
</gene>
<dbReference type="EMBL" id="CAAALY010050596">
    <property type="protein sequence ID" value="VEL21301.1"/>
    <property type="molecule type" value="Genomic_DNA"/>
</dbReference>
<dbReference type="AlphaFoldDB" id="A0A3S5A6P0"/>
<keyword evidence="2" id="KW-1185">Reference proteome</keyword>
<comment type="caution">
    <text evidence="1">The sequence shown here is derived from an EMBL/GenBank/DDBJ whole genome shotgun (WGS) entry which is preliminary data.</text>
</comment>
<proteinExistence type="predicted"/>
<evidence type="ECO:0000313" key="2">
    <source>
        <dbReference type="Proteomes" id="UP000784294"/>
    </source>
</evidence>
<accession>A0A3S5A6P0</accession>
<reference evidence="1" key="1">
    <citation type="submission" date="2018-11" db="EMBL/GenBank/DDBJ databases">
        <authorList>
            <consortium name="Pathogen Informatics"/>
        </authorList>
    </citation>
    <scope>NUCLEOTIDE SEQUENCE</scope>
</reference>
<name>A0A3S5A6P0_9PLAT</name>
<protein>
    <submittedName>
        <fullName evidence="1">Uncharacterized protein</fullName>
    </submittedName>
</protein>